<evidence type="ECO:0000313" key="1">
    <source>
        <dbReference type="EMBL" id="VVC35492.1"/>
    </source>
</evidence>
<proteinExistence type="predicted"/>
<gene>
    <name evidence="1" type="ORF">CINCED_3A006185</name>
</gene>
<accession>A0A5E4MVE7</accession>
<dbReference type="Proteomes" id="UP000325440">
    <property type="component" value="Unassembled WGS sequence"/>
</dbReference>
<reference evidence="1 2" key="1">
    <citation type="submission" date="2019-08" db="EMBL/GenBank/DDBJ databases">
        <authorList>
            <person name="Alioto T."/>
            <person name="Alioto T."/>
            <person name="Gomez Garrido J."/>
        </authorList>
    </citation>
    <scope>NUCLEOTIDE SEQUENCE [LARGE SCALE GENOMIC DNA]</scope>
</reference>
<dbReference type="EMBL" id="CABPRJ010001426">
    <property type="protein sequence ID" value="VVC35492.1"/>
    <property type="molecule type" value="Genomic_DNA"/>
</dbReference>
<dbReference type="AlphaFoldDB" id="A0A5E4MVE7"/>
<keyword evidence="2" id="KW-1185">Reference proteome</keyword>
<protein>
    <submittedName>
        <fullName evidence="1">Uncharacterized protein</fullName>
    </submittedName>
</protein>
<evidence type="ECO:0000313" key="2">
    <source>
        <dbReference type="Proteomes" id="UP000325440"/>
    </source>
</evidence>
<sequence>MSLLGHVDHPAFNIIKYKLRPVSVWSCDRGIQDVAAKEYRKRKFRESTRMKYFRETLKAMGTKSCREENRKRFEFRHEKPTNRNIKDRKKKARRRICQQVWSNQSL</sequence>
<name>A0A5E4MVE7_9HEMI</name>
<organism evidence="1 2">
    <name type="scientific">Cinara cedri</name>
    <dbReference type="NCBI Taxonomy" id="506608"/>
    <lineage>
        <taxon>Eukaryota</taxon>
        <taxon>Metazoa</taxon>
        <taxon>Ecdysozoa</taxon>
        <taxon>Arthropoda</taxon>
        <taxon>Hexapoda</taxon>
        <taxon>Insecta</taxon>
        <taxon>Pterygota</taxon>
        <taxon>Neoptera</taxon>
        <taxon>Paraneoptera</taxon>
        <taxon>Hemiptera</taxon>
        <taxon>Sternorrhyncha</taxon>
        <taxon>Aphidomorpha</taxon>
        <taxon>Aphidoidea</taxon>
        <taxon>Aphididae</taxon>
        <taxon>Lachninae</taxon>
        <taxon>Cinara</taxon>
    </lineage>
</organism>